<evidence type="ECO:0000256" key="2">
    <source>
        <dbReference type="ARBA" id="ARBA00023015"/>
    </source>
</evidence>
<name>I5C964_9BACT</name>
<proteinExistence type="predicted"/>
<dbReference type="Pfam" id="PF02357">
    <property type="entry name" value="NusG"/>
    <property type="match status" value="1"/>
</dbReference>
<dbReference type="Proteomes" id="UP000005551">
    <property type="component" value="Unassembled WGS sequence"/>
</dbReference>
<dbReference type="SUPFAM" id="SSF82679">
    <property type="entry name" value="N-utilization substance G protein NusG, N-terminal domain"/>
    <property type="match status" value="1"/>
</dbReference>
<dbReference type="InterPro" id="IPR006645">
    <property type="entry name" value="NGN-like_dom"/>
</dbReference>
<dbReference type="PANTHER" id="PTHR30265:SF4">
    <property type="entry name" value="KOW MOTIF FAMILY PROTEIN, EXPRESSED"/>
    <property type="match status" value="1"/>
</dbReference>
<dbReference type="SMART" id="SM00738">
    <property type="entry name" value="NGN"/>
    <property type="match status" value="1"/>
</dbReference>
<dbReference type="InterPro" id="IPR043425">
    <property type="entry name" value="NusG-like"/>
</dbReference>
<dbReference type="STRING" id="1189621.A3SI_03770"/>
<sequence>MQKLVKPVFPLKWFVLYTRSRFEKKVAERLSQKGIETFVPTRIEVRKWSDRLKKVERVLFGGYVFVRTKENELYDCLQDQGAVFFLKIEGKYATVRDSEIETIKRLLATGVAVEVSEQELAPGMQVEIIGGQLEGFTGECVELANGEHLIIRIEAIQQQLLVTIDKKYLKKIEA</sequence>
<evidence type="ECO:0000256" key="3">
    <source>
        <dbReference type="ARBA" id="ARBA00023163"/>
    </source>
</evidence>
<dbReference type="OrthoDB" id="9796143at2"/>
<dbReference type="CDD" id="cd09895">
    <property type="entry name" value="NGN_SP_UpxY"/>
    <property type="match status" value="1"/>
</dbReference>
<dbReference type="RefSeq" id="WP_009053587.1">
    <property type="nucleotide sequence ID" value="NZ_AJYA01000007.1"/>
</dbReference>
<reference evidence="5 6" key="1">
    <citation type="submission" date="2012-05" db="EMBL/GenBank/DDBJ databases">
        <title>Genome sequence of Nitritalea halalkaliphila LW7.</title>
        <authorList>
            <person name="Jangir P.K."/>
            <person name="Singh A."/>
            <person name="Shivaji S."/>
            <person name="Sharma R."/>
        </authorList>
    </citation>
    <scope>NUCLEOTIDE SEQUENCE [LARGE SCALE GENOMIC DNA]</scope>
    <source>
        <strain evidence="5 6">LW7</strain>
    </source>
</reference>
<accession>I5C964</accession>
<keyword evidence="6" id="KW-1185">Reference proteome</keyword>
<dbReference type="GO" id="GO:0031564">
    <property type="term" value="P:transcription antitermination"/>
    <property type="evidence" value="ECO:0007669"/>
    <property type="project" value="UniProtKB-KW"/>
</dbReference>
<dbReference type="Gene3D" id="3.30.70.940">
    <property type="entry name" value="NusG, N-terminal domain"/>
    <property type="match status" value="1"/>
</dbReference>
<evidence type="ECO:0000259" key="4">
    <source>
        <dbReference type="SMART" id="SM00738"/>
    </source>
</evidence>
<dbReference type="NCBIfam" id="NF033644">
    <property type="entry name" value="antiterm_UpxY"/>
    <property type="match status" value="1"/>
</dbReference>
<keyword evidence="1" id="KW-0889">Transcription antitermination</keyword>
<gene>
    <name evidence="5" type="ORF">A3SI_03770</name>
</gene>
<dbReference type="InterPro" id="IPR036735">
    <property type="entry name" value="NGN_dom_sf"/>
</dbReference>
<keyword evidence="3" id="KW-0804">Transcription</keyword>
<feature type="domain" description="NusG-like N-terminal" evidence="4">
    <location>
        <begin position="10"/>
        <end position="107"/>
    </location>
</feature>
<evidence type="ECO:0000256" key="1">
    <source>
        <dbReference type="ARBA" id="ARBA00022814"/>
    </source>
</evidence>
<evidence type="ECO:0000313" key="6">
    <source>
        <dbReference type="Proteomes" id="UP000005551"/>
    </source>
</evidence>
<comment type="caution">
    <text evidence="5">The sequence shown here is derived from an EMBL/GenBank/DDBJ whole genome shotgun (WGS) entry which is preliminary data.</text>
</comment>
<dbReference type="PANTHER" id="PTHR30265">
    <property type="entry name" value="RHO-INTERACTING TRANSCRIPTION TERMINATION FACTOR NUSG"/>
    <property type="match status" value="1"/>
</dbReference>
<dbReference type="AlphaFoldDB" id="I5C964"/>
<dbReference type="EMBL" id="AJYA01000007">
    <property type="protein sequence ID" value="EIM78366.1"/>
    <property type="molecule type" value="Genomic_DNA"/>
</dbReference>
<evidence type="ECO:0000313" key="5">
    <source>
        <dbReference type="EMBL" id="EIM78366.1"/>
    </source>
</evidence>
<protein>
    <submittedName>
        <fullName evidence="5">NusG antitermination factor</fullName>
    </submittedName>
</protein>
<dbReference type="GO" id="GO:0006354">
    <property type="term" value="P:DNA-templated transcription elongation"/>
    <property type="evidence" value="ECO:0007669"/>
    <property type="project" value="InterPro"/>
</dbReference>
<keyword evidence="2" id="KW-0805">Transcription regulation</keyword>
<organism evidence="5 6">
    <name type="scientific">Nitritalea halalkaliphila LW7</name>
    <dbReference type="NCBI Taxonomy" id="1189621"/>
    <lineage>
        <taxon>Bacteria</taxon>
        <taxon>Pseudomonadati</taxon>
        <taxon>Bacteroidota</taxon>
        <taxon>Cytophagia</taxon>
        <taxon>Cytophagales</taxon>
        <taxon>Cyclobacteriaceae</taxon>
        <taxon>Nitritalea</taxon>
    </lineage>
</organism>